<dbReference type="Proteomes" id="UP001303946">
    <property type="component" value="Chromosome"/>
</dbReference>
<dbReference type="InterPro" id="IPR040442">
    <property type="entry name" value="Pyrv_kinase-like_dom_sf"/>
</dbReference>
<dbReference type="CDD" id="cd00377">
    <property type="entry name" value="ICL_PEPM"/>
    <property type="match status" value="1"/>
</dbReference>
<dbReference type="Gene3D" id="6.10.250.2750">
    <property type="match status" value="1"/>
</dbReference>
<dbReference type="RefSeq" id="WP_316702457.1">
    <property type="nucleotide sequence ID" value="NZ_CP136336.1"/>
</dbReference>
<proteinExistence type="predicted"/>
<name>A0ABZ0D357_9BURK</name>
<gene>
    <name evidence="1" type="ORF">RXV79_05465</name>
</gene>
<dbReference type="SUPFAM" id="SSF51621">
    <property type="entry name" value="Phosphoenolpyruvate/pyruvate domain"/>
    <property type="match status" value="1"/>
</dbReference>
<protein>
    <submittedName>
        <fullName evidence="1">Isocitrate lyase/phosphoenolpyruvate mutase family protein</fullName>
    </submittedName>
</protein>
<evidence type="ECO:0000313" key="1">
    <source>
        <dbReference type="EMBL" id="WOB09508.1"/>
    </source>
</evidence>
<dbReference type="InterPro" id="IPR039556">
    <property type="entry name" value="ICL/PEPM"/>
</dbReference>
<dbReference type="PANTHER" id="PTHR42905">
    <property type="entry name" value="PHOSPHOENOLPYRUVATE CARBOXYLASE"/>
    <property type="match status" value="1"/>
</dbReference>
<dbReference type="PANTHER" id="PTHR42905:SF16">
    <property type="entry name" value="CARBOXYPHOSPHONOENOLPYRUVATE PHOSPHONOMUTASE-LIKE PROTEIN (AFU_ORTHOLOGUE AFUA_5G07230)"/>
    <property type="match status" value="1"/>
</dbReference>
<accession>A0ABZ0D357</accession>
<dbReference type="GO" id="GO:0016829">
    <property type="term" value="F:lyase activity"/>
    <property type="evidence" value="ECO:0007669"/>
    <property type="project" value="UniProtKB-KW"/>
</dbReference>
<organism evidence="1 2">
    <name type="scientific">Piscinibacter gummiphilus</name>
    <dbReference type="NCBI Taxonomy" id="946333"/>
    <lineage>
        <taxon>Bacteria</taxon>
        <taxon>Pseudomonadati</taxon>
        <taxon>Pseudomonadota</taxon>
        <taxon>Betaproteobacteria</taxon>
        <taxon>Burkholderiales</taxon>
        <taxon>Sphaerotilaceae</taxon>
        <taxon>Piscinibacter</taxon>
    </lineage>
</organism>
<keyword evidence="1" id="KW-0456">Lyase</keyword>
<dbReference type="Gene3D" id="3.20.20.60">
    <property type="entry name" value="Phosphoenolpyruvate-binding domains"/>
    <property type="match status" value="1"/>
</dbReference>
<keyword evidence="2" id="KW-1185">Reference proteome</keyword>
<dbReference type="Pfam" id="PF13714">
    <property type="entry name" value="PEP_mutase"/>
    <property type="match status" value="1"/>
</dbReference>
<dbReference type="InterPro" id="IPR015813">
    <property type="entry name" value="Pyrv/PenolPyrv_kinase-like_dom"/>
</dbReference>
<reference evidence="1 2" key="1">
    <citation type="submission" date="2023-10" db="EMBL/GenBank/DDBJ databases">
        <title>Bacteria for the degradation of biodegradable plastic PBAT(Polybutylene adipate terephthalate).</title>
        <authorList>
            <person name="Weon H.-Y."/>
            <person name="Yeon J."/>
        </authorList>
    </citation>
    <scope>NUCLEOTIDE SEQUENCE [LARGE SCALE GENOMIC DNA]</scope>
    <source>
        <strain evidence="1 2">SBD 7-3</strain>
    </source>
</reference>
<sequence>MTRPDPGLAFLNLHRAERGFVMPNAWDAGTAVLLAEAGFAAIGTTSAGIAFSLGKPDFNVRNATLAVTREETLDAVRRIAAAVALPVNADLEAGYGDTPEQVAESVRLAMATGAAGCNIEDTDRATGRLFDEAEAVARIAAAHAAVRASGKAFVLNARTDAVQHGGDQGLWTAIERCNRFLAAGADCVFTPGVADAERARTLVREIVGPLNLVVGLNESASSARALIDVGVKRISVGGSIARAALGLVRRAALELREQGTVGYAEGQLPQGELNALFERAWAQRPRLIE</sequence>
<dbReference type="EMBL" id="CP136336">
    <property type="protein sequence ID" value="WOB09508.1"/>
    <property type="molecule type" value="Genomic_DNA"/>
</dbReference>
<evidence type="ECO:0000313" key="2">
    <source>
        <dbReference type="Proteomes" id="UP001303946"/>
    </source>
</evidence>